<name>A0A0E9WIK1_ANGAN</name>
<reference evidence="2" key="2">
    <citation type="journal article" date="2015" name="Fish Shellfish Immunol.">
        <title>Early steps in the European eel (Anguilla anguilla)-Vibrio vulnificus interaction in the gills: Role of the RtxA13 toxin.</title>
        <authorList>
            <person name="Callol A."/>
            <person name="Pajuelo D."/>
            <person name="Ebbesson L."/>
            <person name="Teles M."/>
            <person name="MacKenzie S."/>
            <person name="Amaro C."/>
        </authorList>
    </citation>
    <scope>NUCLEOTIDE SEQUENCE</scope>
</reference>
<keyword evidence="1" id="KW-1133">Transmembrane helix</keyword>
<keyword evidence="1" id="KW-0812">Transmembrane</keyword>
<proteinExistence type="predicted"/>
<organism evidence="2">
    <name type="scientific">Anguilla anguilla</name>
    <name type="common">European freshwater eel</name>
    <name type="synonym">Muraena anguilla</name>
    <dbReference type="NCBI Taxonomy" id="7936"/>
    <lineage>
        <taxon>Eukaryota</taxon>
        <taxon>Metazoa</taxon>
        <taxon>Chordata</taxon>
        <taxon>Craniata</taxon>
        <taxon>Vertebrata</taxon>
        <taxon>Euteleostomi</taxon>
        <taxon>Actinopterygii</taxon>
        <taxon>Neopterygii</taxon>
        <taxon>Teleostei</taxon>
        <taxon>Anguilliformes</taxon>
        <taxon>Anguillidae</taxon>
        <taxon>Anguilla</taxon>
    </lineage>
</organism>
<accession>A0A0E9WIK1</accession>
<evidence type="ECO:0000256" key="1">
    <source>
        <dbReference type="SAM" id="Phobius"/>
    </source>
</evidence>
<reference evidence="2" key="1">
    <citation type="submission" date="2014-11" db="EMBL/GenBank/DDBJ databases">
        <authorList>
            <person name="Amaro Gonzalez C."/>
        </authorList>
    </citation>
    <scope>NUCLEOTIDE SEQUENCE</scope>
</reference>
<feature type="transmembrane region" description="Helical" evidence="1">
    <location>
        <begin position="17"/>
        <end position="42"/>
    </location>
</feature>
<protein>
    <submittedName>
        <fullName evidence="2">Uncharacterized protein</fullName>
    </submittedName>
</protein>
<sequence>MLYVHIRRLNLHELYNFIYILMMQNVYYTQTILYSLIITIYMHSECALY</sequence>
<keyword evidence="1" id="KW-0472">Membrane</keyword>
<dbReference type="EMBL" id="GBXM01018380">
    <property type="protein sequence ID" value="JAH90197.1"/>
    <property type="molecule type" value="Transcribed_RNA"/>
</dbReference>
<dbReference type="AlphaFoldDB" id="A0A0E9WIK1"/>
<evidence type="ECO:0000313" key="2">
    <source>
        <dbReference type="EMBL" id="JAH90197.1"/>
    </source>
</evidence>